<gene>
    <name evidence="2" type="ORF">F5050DRAFT_1810303</name>
</gene>
<feature type="domain" description="AMP-dependent synthetase/ligase" evidence="1">
    <location>
        <begin position="19"/>
        <end position="144"/>
    </location>
</feature>
<evidence type="ECO:0000259" key="1">
    <source>
        <dbReference type="Pfam" id="PF00501"/>
    </source>
</evidence>
<dbReference type="SUPFAM" id="SSF56801">
    <property type="entry name" value="Acetyl-CoA synthetase-like"/>
    <property type="match status" value="1"/>
</dbReference>
<keyword evidence="3" id="KW-1185">Reference proteome</keyword>
<dbReference type="Pfam" id="PF00501">
    <property type="entry name" value="AMP-binding"/>
    <property type="match status" value="1"/>
</dbReference>
<accession>A0ABQ8Q5A0</accession>
<evidence type="ECO:0000313" key="2">
    <source>
        <dbReference type="EMBL" id="KAJ3993681.1"/>
    </source>
</evidence>
<name>A0ABQ8Q5A0_9AGAR</name>
<reference evidence="2" key="1">
    <citation type="submission" date="2022-08" db="EMBL/GenBank/DDBJ databases">
        <authorList>
            <consortium name="DOE Joint Genome Institute"/>
            <person name="Min B."/>
            <person name="Riley R."/>
            <person name="Sierra-Patev S."/>
            <person name="Naranjo-Ortiz M."/>
            <person name="Looney B."/>
            <person name="Konkel Z."/>
            <person name="Slot J.C."/>
            <person name="Sakamoto Y."/>
            <person name="Steenwyk J.L."/>
            <person name="Rokas A."/>
            <person name="Carro J."/>
            <person name="Camarero S."/>
            <person name="Ferreira P."/>
            <person name="Molpeceres G."/>
            <person name="Ruiz-Duenas F.J."/>
            <person name="Serrano A."/>
            <person name="Henrissat B."/>
            <person name="Drula E."/>
            <person name="Hughes K.W."/>
            <person name="Mata J.L."/>
            <person name="Ishikawa N.K."/>
            <person name="Vargas-Isla R."/>
            <person name="Ushijima S."/>
            <person name="Smith C.A."/>
            <person name="Ahrendt S."/>
            <person name="Andreopoulos W."/>
            <person name="He G."/>
            <person name="Labutti K."/>
            <person name="Lipzen A."/>
            <person name="Ng V."/>
            <person name="Sandor L."/>
            <person name="Barry K."/>
            <person name="Martinez A.T."/>
            <person name="Xiao Y."/>
            <person name="Gibbons J.G."/>
            <person name="Terashima K."/>
            <person name="Hibbett D.S."/>
            <person name="Grigoriev I.V."/>
        </authorList>
    </citation>
    <scope>NUCLEOTIDE SEQUENCE</scope>
    <source>
        <strain evidence="2">TFB10827</strain>
    </source>
</reference>
<dbReference type="InterPro" id="IPR000873">
    <property type="entry name" value="AMP-dep_synth/lig_dom"/>
</dbReference>
<evidence type="ECO:0000313" key="3">
    <source>
        <dbReference type="Proteomes" id="UP001163828"/>
    </source>
</evidence>
<organism evidence="2 3">
    <name type="scientific">Lentinula boryana</name>
    <dbReference type="NCBI Taxonomy" id="40481"/>
    <lineage>
        <taxon>Eukaryota</taxon>
        <taxon>Fungi</taxon>
        <taxon>Dikarya</taxon>
        <taxon>Basidiomycota</taxon>
        <taxon>Agaricomycotina</taxon>
        <taxon>Agaricomycetes</taxon>
        <taxon>Agaricomycetidae</taxon>
        <taxon>Agaricales</taxon>
        <taxon>Marasmiineae</taxon>
        <taxon>Omphalotaceae</taxon>
        <taxon>Lentinula</taxon>
    </lineage>
</organism>
<dbReference type="EMBL" id="MU790749">
    <property type="protein sequence ID" value="KAJ3993681.1"/>
    <property type="molecule type" value="Genomic_DNA"/>
</dbReference>
<sequence length="188" mass="20743">MSFIPPPTSLSVELQLDFHAANNATHPFIVYPMENGDLRTYTFADVVPKIHQVADFVQHQLSSHSPSTIAFIATSDSLTSFMIIMGILRAGMSAFPVSPRFSPEVLSKLMMEVRPTYVMSEDKFMLMEVLNTIPDGERPTVLDLPSRAMIFSSNQAIPPLPEHGRTLSSPQYVIHSSDAHSLLGTLAL</sequence>
<protein>
    <recommendedName>
        <fullName evidence="1">AMP-dependent synthetase/ligase domain-containing protein</fullName>
    </recommendedName>
</protein>
<comment type="caution">
    <text evidence="2">The sequence shown here is derived from an EMBL/GenBank/DDBJ whole genome shotgun (WGS) entry which is preliminary data.</text>
</comment>
<dbReference type="Gene3D" id="3.40.50.980">
    <property type="match status" value="1"/>
</dbReference>
<dbReference type="Proteomes" id="UP001163828">
    <property type="component" value="Unassembled WGS sequence"/>
</dbReference>
<proteinExistence type="predicted"/>